<evidence type="ECO:0000313" key="2">
    <source>
        <dbReference type="Proteomes" id="UP000799438"/>
    </source>
</evidence>
<dbReference type="GeneID" id="54293600"/>
<reference evidence="1" key="1">
    <citation type="journal article" date="2020" name="Stud. Mycol.">
        <title>101 Dothideomycetes genomes: a test case for predicting lifestyles and emergence of pathogens.</title>
        <authorList>
            <person name="Haridas S."/>
            <person name="Albert R."/>
            <person name="Binder M."/>
            <person name="Bloem J."/>
            <person name="Labutti K."/>
            <person name="Salamov A."/>
            <person name="Andreopoulos B."/>
            <person name="Baker S."/>
            <person name="Barry K."/>
            <person name="Bills G."/>
            <person name="Bluhm B."/>
            <person name="Cannon C."/>
            <person name="Castanera R."/>
            <person name="Culley D."/>
            <person name="Daum C."/>
            <person name="Ezra D."/>
            <person name="Gonzalez J."/>
            <person name="Henrissat B."/>
            <person name="Kuo A."/>
            <person name="Liang C."/>
            <person name="Lipzen A."/>
            <person name="Lutzoni F."/>
            <person name="Magnuson J."/>
            <person name="Mondo S."/>
            <person name="Nolan M."/>
            <person name="Ohm R."/>
            <person name="Pangilinan J."/>
            <person name="Park H.-J."/>
            <person name="Ramirez L."/>
            <person name="Alfaro M."/>
            <person name="Sun H."/>
            <person name="Tritt A."/>
            <person name="Yoshinaga Y."/>
            <person name="Zwiers L.-H."/>
            <person name="Turgeon B."/>
            <person name="Goodwin S."/>
            <person name="Spatafora J."/>
            <person name="Crous P."/>
            <person name="Grigoriev I."/>
        </authorList>
    </citation>
    <scope>NUCLEOTIDE SEQUENCE</scope>
    <source>
        <strain evidence="1">CBS 121167</strain>
    </source>
</reference>
<dbReference type="EMBL" id="ML995497">
    <property type="protein sequence ID" value="KAF2138320.1"/>
    <property type="molecule type" value="Genomic_DNA"/>
</dbReference>
<dbReference type="InterPro" id="IPR038883">
    <property type="entry name" value="AN11006-like"/>
</dbReference>
<evidence type="ECO:0008006" key="3">
    <source>
        <dbReference type="Google" id="ProtNLM"/>
    </source>
</evidence>
<dbReference type="AlphaFoldDB" id="A0A6A6B2P3"/>
<proteinExistence type="predicted"/>
<keyword evidence="2" id="KW-1185">Reference proteome</keyword>
<dbReference type="Proteomes" id="UP000799438">
    <property type="component" value="Unassembled WGS sequence"/>
</dbReference>
<organism evidence="1 2">
    <name type="scientific">Aplosporella prunicola CBS 121167</name>
    <dbReference type="NCBI Taxonomy" id="1176127"/>
    <lineage>
        <taxon>Eukaryota</taxon>
        <taxon>Fungi</taxon>
        <taxon>Dikarya</taxon>
        <taxon>Ascomycota</taxon>
        <taxon>Pezizomycotina</taxon>
        <taxon>Dothideomycetes</taxon>
        <taxon>Dothideomycetes incertae sedis</taxon>
        <taxon>Botryosphaeriales</taxon>
        <taxon>Aplosporellaceae</taxon>
        <taxon>Aplosporella</taxon>
    </lineage>
</organism>
<feature type="non-terminal residue" evidence="1">
    <location>
        <position position="1"/>
    </location>
</feature>
<evidence type="ECO:0000313" key="1">
    <source>
        <dbReference type="EMBL" id="KAF2138320.1"/>
    </source>
</evidence>
<dbReference type="OrthoDB" id="5372935at2759"/>
<dbReference type="PANTHER" id="PTHR42085:SF2">
    <property type="entry name" value="F-BOX DOMAIN-CONTAINING PROTEIN"/>
    <property type="match status" value="1"/>
</dbReference>
<accession>A0A6A6B2P3</accession>
<name>A0A6A6B2P3_9PEZI</name>
<dbReference type="RefSeq" id="XP_033394033.1">
    <property type="nucleotide sequence ID" value="XM_033536104.1"/>
</dbReference>
<sequence>TPTQPFRFFDLPAEIRLRIYEHHLTFSHTIDLDPANHRLLSPRLSLFLTSHRTHAEASRVFYATNTFRLLPLHGRFFHSPRPLLARLPPRYRHALATLELRLGPGWTGLPKSWAVSPASEERGRHRLGLAELESMRTLCVFVECDPASDDTFAGFRRKGDDGYFSRSCADLLSCVLLLAPAVERVRFDAFPGIGRDSPLLRELVGVHKKKVRVEWGPERGW</sequence>
<protein>
    <recommendedName>
        <fullName evidence="3">F-box domain-containing protein</fullName>
    </recommendedName>
</protein>
<dbReference type="PANTHER" id="PTHR42085">
    <property type="entry name" value="F-BOX DOMAIN-CONTAINING PROTEIN"/>
    <property type="match status" value="1"/>
</dbReference>
<feature type="non-terminal residue" evidence="1">
    <location>
        <position position="221"/>
    </location>
</feature>
<gene>
    <name evidence="1" type="ORF">K452DRAFT_205671</name>
</gene>